<keyword evidence="1" id="KW-1133">Transmembrane helix</keyword>
<evidence type="ECO:0000313" key="3">
    <source>
        <dbReference type="EMBL" id="RNB85371.1"/>
    </source>
</evidence>
<feature type="transmembrane region" description="Helical" evidence="1">
    <location>
        <begin position="432"/>
        <end position="449"/>
    </location>
</feature>
<organism evidence="3 4">
    <name type="scientific">Brevibacillus nitrificans</name>
    <dbReference type="NCBI Taxonomy" id="651560"/>
    <lineage>
        <taxon>Bacteria</taxon>
        <taxon>Bacillati</taxon>
        <taxon>Bacillota</taxon>
        <taxon>Bacilli</taxon>
        <taxon>Bacillales</taxon>
        <taxon>Paenibacillaceae</taxon>
        <taxon>Brevibacillus</taxon>
    </lineage>
</organism>
<feature type="transmembrane region" description="Helical" evidence="1">
    <location>
        <begin position="353"/>
        <end position="373"/>
    </location>
</feature>
<dbReference type="EMBL" id="RHHU01000007">
    <property type="protein sequence ID" value="RNB85371.1"/>
    <property type="molecule type" value="Genomic_DNA"/>
</dbReference>
<dbReference type="PANTHER" id="PTHR35342:SF5">
    <property type="entry name" value="TRICARBOXYLIC TRANSPORT PROTEIN"/>
    <property type="match status" value="1"/>
</dbReference>
<dbReference type="Pfam" id="PF01970">
    <property type="entry name" value="TctA"/>
    <property type="match status" value="1"/>
</dbReference>
<sequence length="502" mass="53190">METLGYLLHGFETAFTWWNLLYCLIGVSAGMFLGVLPGLGPVSGTALLLPLTFNMEPVSAIIMLSGIYYGAMYGGTITSVLINVPGEAASVVTCIDGNQMAKQGRAGTALGVAAIGSFIGGITSLFALAFVGPPLAEFALKFGPPEYFALLMFGLLMVVAFMGKSLIKGLIAAVIGLILSLVGMDPVSGATRFIFGQAELVGGLDFIILAMGFFGVAEILSTMETQMKSNEIPKIQGLLPKKEEWKPTLKAVGRGTGLGIFLGLVPGANTVISSLLSYSLEKKVAKDPTRFGKGAIEGVAGPETANNAHSGSSLIPLFTLGVPSSPTVAVIFGAFIMHGLQPGPGLFQKNPDFVWGIIASMFIGNVILLIFNLPMARFWAKLTQVPFKLLLPLILFITLLGTYSVNNSLWDVFMTIVFGVLGYFMKKLEIPVAALILTFILGSQIETALLQSLRLAENGSASIFFERPISGAIMGISLLVLIIGVISEVKKKRSMLSSDVEI</sequence>
<evidence type="ECO:0000256" key="1">
    <source>
        <dbReference type="SAM" id="Phobius"/>
    </source>
</evidence>
<feature type="transmembrane region" description="Helical" evidence="1">
    <location>
        <begin position="20"/>
        <end position="40"/>
    </location>
</feature>
<reference evidence="3 4" key="1">
    <citation type="submission" date="2018-10" db="EMBL/GenBank/DDBJ databases">
        <title>Phylogenomics of Brevibacillus.</title>
        <authorList>
            <person name="Dunlap C."/>
        </authorList>
    </citation>
    <scope>NUCLEOTIDE SEQUENCE [LARGE SCALE GENOMIC DNA]</scope>
    <source>
        <strain evidence="3 4">JCM 15774</strain>
    </source>
</reference>
<keyword evidence="1" id="KW-0472">Membrane</keyword>
<feature type="transmembrane region" description="Helical" evidence="1">
    <location>
        <begin position="409"/>
        <end position="425"/>
    </location>
</feature>
<feature type="transmembrane region" description="Helical" evidence="1">
    <location>
        <begin position="109"/>
        <end position="135"/>
    </location>
</feature>
<comment type="caution">
    <text evidence="3">The sequence shown here is derived from an EMBL/GenBank/DDBJ whole genome shotgun (WGS) entry which is preliminary data.</text>
</comment>
<accession>A0A3M8DCP8</accession>
<feature type="transmembrane region" description="Helical" evidence="1">
    <location>
        <begin position="200"/>
        <end position="220"/>
    </location>
</feature>
<protein>
    <submittedName>
        <fullName evidence="3">Tripartite tricarboxylate transporter permease</fullName>
    </submittedName>
</protein>
<feature type="transmembrane region" description="Helical" evidence="1">
    <location>
        <begin position="60"/>
        <end position="82"/>
    </location>
</feature>
<keyword evidence="1" id="KW-0812">Transmembrane</keyword>
<dbReference type="Proteomes" id="UP000269573">
    <property type="component" value="Unassembled WGS sequence"/>
</dbReference>
<dbReference type="RefSeq" id="WP_122924035.1">
    <property type="nucleotide sequence ID" value="NZ_RHHU01000007.1"/>
</dbReference>
<proteinExistence type="predicted"/>
<feature type="transmembrane region" description="Helical" evidence="1">
    <location>
        <begin position="317"/>
        <end position="341"/>
    </location>
</feature>
<feature type="transmembrane region" description="Helical" evidence="1">
    <location>
        <begin position="469"/>
        <end position="487"/>
    </location>
</feature>
<keyword evidence="4" id="KW-1185">Reference proteome</keyword>
<dbReference type="AlphaFoldDB" id="A0A3M8DCP8"/>
<feature type="transmembrane region" description="Helical" evidence="1">
    <location>
        <begin position="147"/>
        <end position="163"/>
    </location>
</feature>
<dbReference type="InterPro" id="IPR002823">
    <property type="entry name" value="DUF112_TM"/>
</dbReference>
<evidence type="ECO:0000313" key="4">
    <source>
        <dbReference type="Proteomes" id="UP000269573"/>
    </source>
</evidence>
<gene>
    <name evidence="3" type="ORF">EDM59_13305</name>
</gene>
<feature type="domain" description="DUF112" evidence="2">
    <location>
        <begin position="20"/>
        <end position="437"/>
    </location>
</feature>
<feature type="transmembrane region" description="Helical" evidence="1">
    <location>
        <begin position="385"/>
        <end position="403"/>
    </location>
</feature>
<dbReference type="PANTHER" id="PTHR35342">
    <property type="entry name" value="TRICARBOXYLIC TRANSPORT PROTEIN"/>
    <property type="match status" value="1"/>
</dbReference>
<name>A0A3M8DCP8_9BACL</name>
<evidence type="ECO:0000259" key="2">
    <source>
        <dbReference type="Pfam" id="PF01970"/>
    </source>
</evidence>